<feature type="transmembrane region" description="Helical" evidence="6">
    <location>
        <begin position="495"/>
        <end position="517"/>
    </location>
</feature>
<dbReference type="HOGENOM" id="CLU_008455_11_1_1"/>
<dbReference type="GO" id="GO:1990961">
    <property type="term" value="P:xenobiotic detoxification by transmembrane export across the plasma membrane"/>
    <property type="evidence" value="ECO:0007669"/>
    <property type="project" value="TreeGrafter"/>
</dbReference>
<evidence type="ECO:0000256" key="4">
    <source>
        <dbReference type="ARBA" id="ARBA00023136"/>
    </source>
</evidence>
<feature type="transmembrane region" description="Helical" evidence="6">
    <location>
        <begin position="472"/>
        <end position="489"/>
    </location>
</feature>
<dbReference type="Proteomes" id="UP000053257">
    <property type="component" value="Unassembled WGS sequence"/>
</dbReference>
<keyword evidence="3 6" id="KW-1133">Transmembrane helix</keyword>
<dbReference type="Pfam" id="PF07690">
    <property type="entry name" value="MFS_1"/>
    <property type="match status" value="1"/>
</dbReference>
<reference evidence="8 9" key="1">
    <citation type="journal article" date="2014" name="PLoS Genet.">
        <title>Analysis of the Phlebiopsis gigantea genome, transcriptome and secretome provides insight into its pioneer colonization strategies of wood.</title>
        <authorList>
            <person name="Hori C."/>
            <person name="Ishida T."/>
            <person name="Igarashi K."/>
            <person name="Samejima M."/>
            <person name="Suzuki H."/>
            <person name="Master E."/>
            <person name="Ferreira P."/>
            <person name="Ruiz-Duenas F.J."/>
            <person name="Held B."/>
            <person name="Canessa P."/>
            <person name="Larrondo L.F."/>
            <person name="Schmoll M."/>
            <person name="Druzhinina I.S."/>
            <person name="Kubicek C.P."/>
            <person name="Gaskell J.A."/>
            <person name="Kersten P."/>
            <person name="St John F."/>
            <person name="Glasner J."/>
            <person name="Sabat G."/>
            <person name="Splinter BonDurant S."/>
            <person name="Syed K."/>
            <person name="Yadav J."/>
            <person name="Mgbeahuruike A.C."/>
            <person name="Kovalchuk A."/>
            <person name="Asiegbu F.O."/>
            <person name="Lackner G."/>
            <person name="Hoffmeister D."/>
            <person name="Rencoret J."/>
            <person name="Gutierrez A."/>
            <person name="Sun H."/>
            <person name="Lindquist E."/>
            <person name="Barry K."/>
            <person name="Riley R."/>
            <person name="Grigoriev I.V."/>
            <person name="Henrissat B."/>
            <person name="Kues U."/>
            <person name="Berka R.M."/>
            <person name="Martinez A.T."/>
            <person name="Covert S.F."/>
            <person name="Blanchette R.A."/>
            <person name="Cullen D."/>
        </authorList>
    </citation>
    <scope>NUCLEOTIDE SEQUENCE [LARGE SCALE GENOMIC DNA]</scope>
    <source>
        <strain evidence="8 9">11061_1 CR5-6</strain>
    </source>
</reference>
<keyword evidence="9" id="KW-1185">Reference proteome</keyword>
<dbReference type="FunFam" id="1.20.1250.20:FF:000011">
    <property type="entry name" value="MFS multidrug transporter, putative"/>
    <property type="match status" value="1"/>
</dbReference>
<feature type="transmembrane region" description="Helical" evidence="6">
    <location>
        <begin position="189"/>
        <end position="212"/>
    </location>
</feature>
<feature type="transmembrane region" description="Helical" evidence="6">
    <location>
        <begin position="157"/>
        <end position="177"/>
    </location>
</feature>
<keyword evidence="4 6" id="KW-0472">Membrane</keyword>
<gene>
    <name evidence="8" type="ORF">PHLGIDRAFT_130975</name>
</gene>
<proteinExistence type="predicted"/>
<feature type="region of interest" description="Disordered" evidence="5">
    <location>
        <begin position="35"/>
        <end position="92"/>
    </location>
</feature>
<dbReference type="InterPro" id="IPR036259">
    <property type="entry name" value="MFS_trans_sf"/>
</dbReference>
<dbReference type="OrthoDB" id="3357846at2759"/>
<sequence length="599" mass="65525">MVPALIRDSFFGQLVYELSKYRLFQYSEEQQGYPYTPDSFALSQPPSRSSSETSSRTSVDNATLSDGLRRPDDEESRLPNRVSTLSQTTVVPEEKDLAAQQARLKTKGPESPQDEILMAEAAKPEVQQRIAESRIVSWYGPEDPDNPQNWSLRKKSFVTFEICLLTFSIYIGSAIYAPGIGSLSTQFGVSPVAGTLGLTIFVIGYGVGPMFLSPLSELPALGRTTVYILSLAVFVALQVPTALAKNLGALLPLRFLAGFMGSPALATGGASLADMWALEHRAVTIGLWSVAAVCGPVLGPLAGGFAAQAEGWTWTIWMLLWLGGFTLIFFTFFLPETSAATILYRRARRLRRVFATPTLKSEGEIEAESLTAAEMVHLTLVRPFVLGFVEPIVIFWNLYISLVYGILYIFIESFRVVFVETHGFNLGQNGLAFLGLFSGALFVYICFVPYAIRVLKPKLISGEFVPEDRLPIAMVGAVLLPISMFWFGWTSGASVHWIVPIIASAFFSAGTFLLFQAGLNYLPDCYPRFVASVLAGNDFFRSMVGAAFPLFSTAFFHNLGVGPACSILGGAAILMLPAPFLLYKYGARVRAWSKYAGTN</sequence>
<feature type="transmembrane region" description="Helical" evidence="6">
    <location>
        <begin position="255"/>
        <end position="273"/>
    </location>
</feature>
<accession>A0A0C3RZQ6</accession>
<name>A0A0C3RZQ6_PHLG1</name>
<evidence type="ECO:0000256" key="3">
    <source>
        <dbReference type="ARBA" id="ARBA00022989"/>
    </source>
</evidence>
<evidence type="ECO:0000256" key="1">
    <source>
        <dbReference type="ARBA" id="ARBA00004141"/>
    </source>
</evidence>
<dbReference type="PROSITE" id="PS50850">
    <property type="entry name" value="MFS"/>
    <property type="match status" value="1"/>
</dbReference>
<dbReference type="PANTHER" id="PTHR23502:SF23">
    <property type="entry name" value="FLUCONAZOLE RESISTANCE PROTEIN 1"/>
    <property type="match status" value="1"/>
</dbReference>
<feature type="transmembrane region" description="Helical" evidence="6">
    <location>
        <begin position="384"/>
        <end position="411"/>
    </location>
</feature>
<comment type="subcellular location">
    <subcellularLocation>
        <location evidence="1">Membrane</location>
        <topology evidence="1">Multi-pass membrane protein</topology>
    </subcellularLocation>
</comment>
<evidence type="ECO:0000256" key="5">
    <source>
        <dbReference type="SAM" id="MobiDB-lite"/>
    </source>
</evidence>
<evidence type="ECO:0000259" key="7">
    <source>
        <dbReference type="PROSITE" id="PS50850"/>
    </source>
</evidence>
<feature type="transmembrane region" description="Helical" evidence="6">
    <location>
        <begin position="224"/>
        <end position="243"/>
    </location>
</feature>
<dbReference type="PANTHER" id="PTHR23502">
    <property type="entry name" value="MAJOR FACILITATOR SUPERFAMILY"/>
    <property type="match status" value="1"/>
</dbReference>
<organism evidence="8 9">
    <name type="scientific">Phlebiopsis gigantea (strain 11061_1 CR5-6)</name>
    <name type="common">White-rot fungus</name>
    <name type="synonym">Peniophora gigantea</name>
    <dbReference type="NCBI Taxonomy" id="745531"/>
    <lineage>
        <taxon>Eukaryota</taxon>
        <taxon>Fungi</taxon>
        <taxon>Dikarya</taxon>
        <taxon>Basidiomycota</taxon>
        <taxon>Agaricomycotina</taxon>
        <taxon>Agaricomycetes</taxon>
        <taxon>Polyporales</taxon>
        <taxon>Phanerochaetaceae</taxon>
        <taxon>Phlebiopsis</taxon>
    </lineage>
</organism>
<protein>
    <recommendedName>
        <fullName evidence="7">Major facilitator superfamily (MFS) profile domain-containing protein</fullName>
    </recommendedName>
</protein>
<feature type="compositionally biased region" description="Low complexity" evidence="5">
    <location>
        <begin position="43"/>
        <end position="58"/>
    </location>
</feature>
<feature type="compositionally biased region" description="Polar residues" evidence="5">
    <location>
        <begin position="81"/>
        <end position="90"/>
    </location>
</feature>
<dbReference type="EMBL" id="KN840714">
    <property type="protein sequence ID" value="KIP02007.1"/>
    <property type="molecule type" value="Genomic_DNA"/>
</dbReference>
<keyword evidence="2 6" id="KW-0812">Transmembrane</keyword>
<evidence type="ECO:0000313" key="8">
    <source>
        <dbReference type="EMBL" id="KIP02007.1"/>
    </source>
</evidence>
<feature type="transmembrane region" description="Helical" evidence="6">
    <location>
        <begin position="319"/>
        <end position="344"/>
    </location>
</feature>
<feature type="domain" description="Major facilitator superfamily (MFS) profile" evidence="7">
    <location>
        <begin position="158"/>
        <end position="587"/>
    </location>
</feature>
<feature type="compositionally biased region" description="Basic and acidic residues" evidence="5">
    <location>
        <begin position="67"/>
        <end position="78"/>
    </location>
</feature>
<dbReference type="GO" id="GO:0015244">
    <property type="term" value="F:fluconazole transmembrane transporter activity"/>
    <property type="evidence" value="ECO:0007669"/>
    <property type="project" value="TreeGrafter"/>
</dbReference>
<dbReference type="InterPro" id="IPR011701">
    <property type="entry name" value="MFS"/>
</dbReference>
<dbReference type="CDD" id="cd17323">
    <property type="entry name" value="MFS_Tpo1_MDR_like"/>
    <property type="match status" value="1"/>
</dbReference>
<dbReference type="SUPFAM" id="SSF103473">
    <property type="entry name" value="MFS general substrate transporter"/>
    <property type="match status" value="1"/>
</dbReference>
<feature type="transmembrane region" description="Helical" evidence="6">
    <location>
        <begin position="285"/>
        <end position="307"/>
    </location>
</feature>
<dbReference type="Gene3D" id="1.20.1250.20">
    <property type="entry name" value="MFS general substrate transporter like domains"/>
    <property type="match status" value="1"/>
</dbReference>
<evidence type="ECO:0000256" key="2">
    <source>
        <dbReference type="ARBA" id="ARBA00022692"/>
    </source>
</evidence>
<dbReference type="InterPro" id="IPR020846">
    <property type="entry name" value="MFS_dom"/>
</dbReference>
<evidence type="ECO:0000256" key="6">
    <source>
        <dbReference type="SAM" id="Phobius"/>
    </source>
</evidence>
<evidence type="ECO:0000313" key="9">
    <source>
        <dbReference type="Proteomes" id="UP000053257"/>
    </source>
</evidence>
<dbReference type="STRING" id="745531.A0A0C3RZQ6"/>
<dbReference type="AlphaFoldDB" id="A0A0C3RZQ6"/>
<feature type="transmembrane region" description="Helical" evidence="6">
    <location>
        <begin position="431"/>
        <end position="452"/>
    </location>
</feature>
<feature type="transmembrane region" description="Helical" evidence="6">
    <location>
        <begin position="561"/>
        <end position="583"/>
    </location>
</feature>
<dbReference type="GO" id="GO:0005886">
    <property type="term" value="C:plasma membrane"/>
    <property type="evidence" value="ECO:0007669"/>
    <property type="project" value="TreeGrafter"/>
</dbReference>